<evidence type="ECO:0000313" key="3">
    <source>
        <dbReference type="Proteomes" id="UP000319894"/>
    </source>
</evidence>
<sequence length="181" mass="19239">MTDDSTGGPAEGASGSEGPEPVPDAATGNHWKQLVLEMEEMADRHRSAGWATTVLHPTASGIVDDPEPGIGVVVSREAFDALDTTVSTRTVEEYEVLRADLPGEIQILTVLYTEDAETAVFLPAAVDADRLADLRPRVGTRLYTHVTPPEEDATISFTHDDPALFFPGGDAESDEPGVDAP</sequence>
<accession>A0A554NEQ5</accession>
<feature type="region of interest" description="Disordered" evidence="1">
    <location>
        <begin position="1"/>
        <end position="32"/>
    </location>
</feature>
<comment type="caution">
    <text evidence="2">The sequence shown here is derived from an EMBL/GenBank/DDBJ whole genome shotgun (WGS) entry which is preliminary data.</text>
</comment>
<dbReference type="EMBL" id="QMDX01000001">
    <property type="protein sequence ID" value="TSD15874.1"/>
    <property type="molecule type" value="Genomic_DNA"/>
</dbReference>
<reference evidence="2 3" key="1">
    <citation type="submission" date="2018-06" db="EMBL/GenBank/DDBJ databases">
        <title>Natronomonas sp. F16-60 a new haloarchaeon isolated from a solar saltern of Isla Cristina, Huelva, Spain.</title>
        <authorList>
            <person name="Duran-Viseras A."/>
            <person name="Sanchez-Porro C."/>
            <person name="Ventosa A."/>
        </authorList>
    </citation>
    <scope>NUCLEOTIDE SEQUENCE [LARGE SCALE GENOMIC DNA]</scope>
    <source>
        <strain evidence="2 3">F16-60</strain>
    </source>
</reference>
<dbReference type="RefSeq" id="WP_144260350.1">
    <property type="nucleotide sequence ID" value="NZ_QMDX01000001.1"/>
</dbReference>
<dbReference type="Pfam" id="PF24373">
    <property type="entry name" value="DUF7529"/>
    <property type="match status" value="1"/>
</dbReference>
<keyword evidence="3" id="KW-1185">Reference proteome</keyword>
<protein>
    <submittedName>
        <fullName evidence="2">Uncharacterized protein</fullName>
    </submittedName>
</protein>
<proteinExistence type="predicted"/>
<evidence type="ECO:0000313" key="2">
    <source>
        <dbReference type="EMBL" id="TSD15874.1"/>
    </source>
</evidence>
<organism evidence="2 3">
    <name type="scientific">Haloglomus irregulare</name>
    <dbReference type="NCBI Taxonomy" id="2234134"/>
    <lineage>
        <taxon>Archaea</taxon>
        <taxon>Methanobacteriati</taxon>
        <taxon>Methanobacteriota</taxon>
        <taxon>Stenosarchaea group</taxon>
        <taxon>Halobacteria</taxon>
        <taxon>Halobacteriales</taxon>
        <taxon>Natronomonadaceae</taxon>
        <taxon>Haloglomus</taxon>
    </lineage>
</organism>
<dbReference type="InterPro" id="IPR055951">
    <property type="entry name" value="DUF7529"/>
</dbReference>
<dbReference type="InParanoid" id="A0A554NEQ5"/>
<dbReference type="OrthoDB" id="325206at2157"/>
<dbReference type="AlphaFoldDB" id="A0A554NEQ5"/>
<name>A0A554NEQ5_9EURY</name>
<feature type="compositionally biased region" description="Low complexity" evidence="1">
    <location>
        <begin position="7"/>
        <end position="19"/>
    </location>
</feature>
<dbReference type="Proteomes" id="UP000319894">
    <property type="component" value="Unassembled WGS sequence"/>
</dbReference>
<gene>
    <name evidence="2" type="ORF">DP107_01445</name>
</gene>
<evidence type="ECO:0000256" key="1">
    <source>
        <dbReference type="SAM" id="MobiDB-lite"/>
    </source>
</evidence>